<feature type="chain" id="PRO_5012284475" evidence="3">
    <location>
        <begin position="31"/>
        <end position="210"/>
    </location>
</feature>
<feature type="domain" description="Organic solvent tolerance-like N-terminal" evidence="4">
    <location>
        <begin position="43"/>
        <end position="171"/>
    </location>
</feature>
<sequence length="210" mass="21979">MHWSNNVAKLTCGTAFIAVASLGLAPLAKAQLAQGTQSKAPIEITSDQLTVDQDKQIATFTGNVDGVQGDATLKADVMRVYYVQQSANGQGTQDKTNNGAATSGSASGNQNIRRIEADGNVIISQPDQNATGDHGVYEVPEAKVTLIGNVVITNKGNVVRGGRAVMDMNTNISTVYPAETGKTPTRTQRVRAVFQNDSANGASSNKQGSQ</sequence>
<evidence type="ECO:0000256" key="1">
    <source>
        <dbReference type="ARBA" id="ARBA00022729"/>
    </source>
</evidence>
<dbReference type="InterPro" id="IPR052037">
    <property type="entry name" value="LPS_export_LptA"/>
</dbReference>
<name>A0A212QZR8_9PROT</name>
<keyword evidence="6" id="KW-1185">Reference proteome</keyword>
<accession>A0A212QZR8</accession>
<dbReference type="Gene3D" id="2.60.450.10">
    <property type="entry name" value="Lipopolysaccharide (LPS) transport protein A like domain"/>
    <property type="match status" value="1"/>
</dbReference>
<evidence type="ECO:0000313" key="5">
    <source>
        <dbReference type="EMBL" id="SNB65199.1"/>
    </source>
</evidence>
<evidence type="ECO:0000256" key="3">
    <source>
        <dbReference type="SAM" id="SignalP"/>
    </source>
</evidence>
<gene>
    <name evidence="5" type="ORF">SAMN07250955_104214</name>
</gene>
<feature type="region of interest" description="Disordered" evidence="2">
    <location>
        <begin position="89"/>
        <end position="110"/>
    </location>
</feature>
<dbReference type="GO" id="GO:0009279">
    <property type="term" value="C:cell outer membrane"/>
    <property type="evidence" value="ECO:0007669"/>
    <property type="project" value="TreeGrafter"/>
</dbReference>
<dbReference type="EMBL" id="FYEH01000004">
    <property type="protein sequence ID" value="SNB65199.1"/>
    <property type="molecule type" value="Genomic_DNA"/>
</dbReference>
<reference evidence="5 6" key="1">
    <citation type="submission" date="2017-06" db="EMBL/GenBank/DDBJ databases">
        <authorList>
            <person name="Kim H.J."/>
            <person name="Triplett B.A."/>
        </authorList>
    </citation>
    <scope>NUCLEOTIDE SEQUENCE [LARGE SCALE GENOMIC DNA]</scope>
    <source>
        <strain evidence="5 6">B29T1</strain>
    </source>
</reference>
<dbReference type="InterPro" id="IPR005653">
    <property type="entry name" value="OstA-like_N"/>
</dbReference>
<proteinExistence type="predicted"/>
<dbReference type="Pfam" id="PF03968">
    <property type="entry name" value="LptD_N"/>
    <property type="match status" value="1"/>
</dbReference>
<dbReference type="AlphaFoldDB" id="A0A212QZR8"/>
<keyword evidence="1 3" id="KW-0732">Signal</keyword>
<organism evidence="5 6">
    <name type="scientific">Arboricoccus pini</name>
    <dbReference type="NCBI Taxonomy" id="1963835"/>
    <lineage>
        <taxon>Bacteria</taxon>
        <taxon>Pseudomonadati</taxon>
        <taxon>Pseudomonadota</taxon>
        <taxon>Alphaproteobacteria</taxon>
        <taxon>Geminicoccales</taxon>
        <taxon>Geminicoccaceae</taxon>
        <taxon>Arboricoccus</taxon>
    </lineage>
</organism>
<feature type="signal peptide" evidence="3">
    <location>
        <begin position="1"/>
        <end position="30"/>
    </location>
</feature>
<dbReference type="Proteomes" id="UP000197065">
    <property type="component" value="Unassembled WGS sequence"/>
</dbReference>
<protein>
    <submittedName>
        <fullName evidence="5">Lipopolysaccharide export system protein LptA</fullName>
    </submittedName>
</protein>
<evidence type="ECO:0000313" key="6">
    <source>
        <dbReference type="Proteomes" id="UP000197065"/>
    </source>
</evidence>
<dbReference type="GO" id="GO:0017089">
    <property type="term" value="F:glycolipid transfer activity"/>
    <property type="evidence" value="ECO:0007669"/>
    <property type="project" value="TreeGrafter"/>
</dbReference>
<dbReference type="PANTHER" id="PTHR36504">
    <property type="entry name" value="LIPOPOLYSACCHARIDE EXPORT SYSTEM PROTEIN LPTA"/>
    <property type="match status" value="1"/>
</dbReference>
<evidence type="ECO:0000259" key="4">
    <source>
        <dbReference type="Pfam" id="PF03968"/>
    </source>
</evidence>
<dbReference type="GO" id="GO:0015920">
    <property type="term" value="P:lipopolysaccharide transport"/>
    <property type="evidence" value="ECO:0007669"/>
    <property type="project" value="TreeGrafter"/>
</dbReference>
<dbReference type="RefSeq" id="WP_165769484.1">
    <property type="nucleotide sequence ID" value="NZ_FYEH01000004.1"/>
</dbReference>
<evidence type="ECO:0000256" key="2">
    <source>
        <dbReference type="SAM" id="MobiDB-lite"/>
    </source>
</evidence>
<dbReference type="GO" id="GO:0030288">
    <property type="term" value="C:outer membrane-bounded periplasmic space"/>
    <property type="evidence" value="ECO:0007669"/>
    <property type="project" value="TreeGrafter"/>
</dbReference>
<dbReference type="PANTHER" id="PTHR36504:SF1">
    <property type="entry name" value="LIPOPOLYSACCHARIDE EXPORT SYSTEM PROTEIN LPTA"/>
    <property type="match status" value="1"/>
</dbReference>